<dbReference type="Pfam" id="PF00005">
    <property type="entry name" value="ABC_tran"/>
    <property type="match status" value="1"/>
</dbReference>
<sequence length="242" mass="27088">MHLLTIKNLDFSYNSSPLLQNITLQLKKGEAVGVLGSNGAGKTTLFDLICNIRKPSNGTIINSSRQQAYLTQVLTPPPLLRMSEVYQLITQLNSRSAPDHCEVLSRLSEWSHSLSKRYAEIYKKKASTCSYGEVRSFVTLTLLLMGSDLIILDEPTAGVDPEFRHHIWLGIKNACKNGASVLISSHYTEEIATNCHRFYMLAHQHLEPFENAHEFLARYHANSYDEAFINASMSQEKIGAAS</sequence>
<dbReference type="GO" id="GO:0005524">
    <property type="term" value="F:ATP binding"/>
    <property type="evidence" value="ECO:0007669"/>
    <property type="project" value="UniProtKB-KW"/>
</dbReference>
<evidence type="ECO:0000256" key="1">
    <source>
        <dbReference type="ARBA" id="ARBA00022741"/>
    </source>
</evidence>
<accession>A0A0P7DKK9</accession>
<dbReference type="InterPro" id="IPR003593">
    <property type="entry name" value="AAA+_ATPase"/>
</dbReference>
<dbReference type="RefSeq" id="WP_015271128.1">
    <property type="nucleotide sequence ID" value="NZ_LKKS01000006.1"/>
</dbReference>
<name>A0A0P7DKK9_PSEPU</name>
<evidence type="ECO:0000259" key="3">
    <source>
        <dbReference type="PROSITE" id="PS50893"/>
    </source>
</evidence>
<dbReference type="PANTHER" id="PTHR43038:SF3">
    <property type="entry name" value="ABC TRANSPORTER G FAMILY MEMBER 20 ISOFORM X1"/>
    <property type="match status" value="1"/>
</dbReference>
<feature type="domain" description="ABC transporter" evidence="3">
    <location>
        <begin position="4"/>
        <end position="228"/>
    </location>
</feature>
<dbReference type="AlphaFoldDB" id="A0A0P7DKK9"/>
<evidence type="ECO:0000256" key="2">
    <source>
        <dbReference type="ARBA" id="ARBA00022840"/>
    </source>
</evidence>
<gene>
    <name evidence="4" type="ORF">HB13667_00715</name>
</gene>
<protein>
    <submittedName>
        <fullName evidence="4">ABC transporter</fullName>
    </submittedName>
</protein>
<dbReference type="GO" id="GO:0016887">
    <property type="term" value="F:ATP hydrolysis activity"/>
    <property type="evidence" value="ECO:0007669"/>
    <property type="project" value="InterPro"/>
</dbReference>
<keyword evidence="1" id="KW-0547">Nucleotide-binding</keyword>
<evidence type="ECO:0000313" key="5">
    <source>
        <dbReference type="Proteomes" id="UP000050437"/>
    </source>
</evidence>
<dbReference type="PROSITE" id="PS50893">
    <property type="entry name" value="ABC_TRANSPORTER_2"/>
    <property type="match status" value="1"/>
</dbReference>
<dbReference type="Proteomes" id="UP000050437">
    <property type="component" value="Unassembled WGS sequence"/>
</dbReference>
<keyword evidence="2" id="KW-0067">ATP-binding</keyword>
<comment type="caution">
    <text evidence="4">The sequence shown here is derived from an EMBL/GenBank/DDBJ whole genome shotgun (WGS) entry which is preliminary data.</text>
</comment>
<dbReference type="SMART" id="SM00382">
    <property type="entry name" value="AAA"/>
    <property type="match status" value="1"/>
</dbReference>
<dbReference type="Gene3D" id="3.40.50.300">
    <property type="entry name" value="P-loop containing nucleotide triphosphate hydrolases"/>
    <property type="match status" value="1"/>
</dbReference>
<reference evidence="4 5" key="1">
    <citation type="submission" date="2015-10" db="EMBL/GenBank/DDBJ databases">
        <title>Pseudomonas putida clinical strains.</title>
        <authorList>
            <person name="Molina L."/>
            <person name="Udaondo Z."/>
        </authorList>
    </citation>
    <scope>NUCLEOTIDE SEQUENCE [LARGE SCALE GENOMIC DNA]</scope>
    <source>
        <strain evidence="4 5">HB13667</strain>
    </source>
</reference>
<dbReference type="InterPro" id="IPR027417">
    <property type="entry name" value="P-loop_NTPase"/>
</dbReference>
<evidence type="ECO:0000313" key="4">
    <source>
        <dbReference type="EMBL" id="KPM68715.1"/>
    </source>
</evidence>
<dbReference type="PANTHER" id="PTHR43038">
    <property type="entry name" value="ATP-BINDING CASSETTE, SUB-FAMILY H, MEMBER 1"/>
    <property type="match status" value="1"/>
</dbReference>
<organism evidence="4 5">
    <name type="scientific">Pseudomonas putida</name>
    <name type="common">Arthrobacter siderocapsulatus</name>
    <dbReference type="NCBI Taxonomy" id="303"/>
    <lineage>
        <taxon>Bacteria</taxon>
        <taxon>Pseudomonadati</taxon>
        <taxon>Pseudomonadota</taxon>
        <taxon>Gammaproteobacteria</taxon>
        <taxon>Pseudomonadales</taxon>
        <taxon>Pseudomonadaceae</taxon>
        <taxon>Pseudomonas</taxon>
    </lineage>
</organism>
<proteinExistence type="predicted"/>
<dbReference type="InterPro" id="IPR003439">
    <property type="entry name" value="ABC_transporter-like_ATP-bd"/>
</dbReference>
<dbReference type="GeneID" id="92659677"/>
<dbReference type="EMBL" id="LKKS01000006">
    <property type="protein sequence ID" value="KPM68715.1"/>
    <property type="molecule type" value="Genomic_DNA"/>
</dbReference>
<dbReference type="SUPFAM" id="SSF52540">
    <property type="entry name" value="P-loop containing nucleoside triphosphate hydrolases"/>
    <property type="match status" value="1"/>
</dbReference>